<dbReference type="EMBL" id="BGPR01000939">
    <property type="protein sequence ID" value="GBM40706.1"/>
    <property type="molecule type" value="Genomic_DNA"/>
</dbReference>
<dbReference type="OrthoDB" id="270763at2759"/>
<evidence type="ECO:0000256" key="6">
    <source>
        <dbReference type="ARBA" id="ARBA00035289"/>
    </source>
</evidence>
<dbReference type="GO" id="GO:0032543">
    <property type="term" value="P:mitochondrial translation"/>
    <property type="evidence" value="ECO:0007669"/>
    <property type="project" value="TreeGrafter"/>
</dbReference>
<evidence type="ECO:0000256" key="2">
    <source>
        <dbReference type="ARBA" id="ARBA00009254"/>
    </source>
</evidence>
<evidence type="ECO:0000256" key="3">
    <source>
        <dbReference type="ARBA" id="ARBA00022980"/>
    </source>
</evidence>
<evidence type="ECO:0000256" key="5">
    <source>
        <dbReference type="ARBA" id="ARBA00023274"/>
    </source>
</evidence>
<comment type="subcellular location">
    <subcellularLocation>
        <location evidence="1">Mitochondrion</location>
    </subcellularLocation>
</comment>
<evidence type="ECO:0000313" key="7">
    <source>
        <dbReference type="EMBL" id="GBM40706.1"/>
    </source>
</evidence>
<dbReference type="InterPro" id="IPR038340">
    <property type="entry name" value="MRP-L47_sf"/>
</dbReference>
<keyword evidence="5" id="KW-0687">Ribonucleoprotein</keyword>
<evidence type="ECO:0000256" key="4">
    <source>
        <dbReference type="ARBA" id="ARBA00023128"/>
    </source>
</evidence>
<comment type="caution">
    <text evidence="7">The sequence shown here is derived from an EMBL/GenBank/DDBJ whole genome shotgun (WGS) entry which is preliminary data.</text>
</comment>
<proteinExistence type="inferred from homology"/>
<dbReference type="Gene3D" id="6.10.330.20">
    <property type="match status" value="1"/>
</dbReference>
<protein>
    <recommendedName>
        <fullName evidence="6">Large ribosomal subunit protein uL29m</fullName>
    </recommendedName>
</protein>
<name>A0A4Y2FJF9_ARAVE</name>
<dbReference type="InterPro" id="IPR010729">
    <property type="entry name" value="Ribosomal_uL29_mit"/>
</dbReference>
<sequence>MLFRTLVQRTLFKNKITNFSKFTCISLSENILKHPKNADSESKAVTTTRTFHTSHPRQDLMEFFDDPNNFGEKEVKTGRAWTIDELRIKSNSDLHKLW</sequence>
<gene>
    <name evidence="7" type="ORF">AVEN_159675_1</name>
</gene>
<dbReference type="GO" id="GO:0003735">
    <property type="term" value="F:structural constituent of ribosome"/>
    <property type="evidence" value="ECO:0007669"/>
    <property type="project" value="InterPro"/>
</dbReference>
<dbReference type="AlphaFoldDB" id="A0A4Y2FJF9"/>
<keyword evidence="4" id="KW-0496">Mitochondrion</keyword>
<dbReference type="PANTHER" id="PTHR21183:SF18">
    <property type="entry name" value="LARGE RIBOSOMAL SUBUNIT PROTEIN UL29M"/>
    <property type="match status" value="1"/>
</dbReference>
<dbReference type="GO" id="GO:0005762">
    <property type="term" value="C:mitochondrial large ribosomal subunit"/>
    <property type="evidence" value="ECO:0007669"/>
    <property type="project" value="TreeGrafter"/>
</dbReference>
<accession>A0A4Y2FJF9</accession>
<dbReference type="Pfam" id="PF06984">
    <property type="entry name" value="MRP-L47"/>
    <property type="match status" value="1"/>
</dbReference>
<evidence type="ECO:0000313" key="8">
    <source>
        <dbReference type="Proteomes" id="UP000499080"/>
    </source>
</evidence>
<keyword evidence="3" id="KW-0689">Ribosomal protein</keyword>
<keyword evidence="8" id="KW-1185">Reference proteome</keyword>
<comment type="similarity">
    <text evidence="2">Belongs to the universal ribosomal protein uL29 family.</text>
</comment>
<dbReference type="PANTHER" id="PTHR21183">
    <property type="entry name" value="RIBOSOMAL PROTEIN L47, MITOCHONDRIAL-RELATED"/>
    <property type="match status" value="1"/>
</dbReference>
<evidence type="ECO:0000256" key="1">
    <source>
        <dbReference type="ARBA" id="ARBA00004173"/>
    </source>
</evidence>
<dbReference type="Proteomes" id="UP000499080">
    <property type="component" value="Unassembled WGS sequence"/>
</dbReference>
<organism evidence="7 8">
    <name type="scientific">Araneus ventricosus</name>
    <name type="common">Orbweaver spider</name>
    <name type="synonym">Epeira ventricosa</name>
    <dbReference type="NCBI Taxonomy" id="182803"/>
    <lineage>
        <taxon>Eukaryota</taxon>
        <taxon>Metazoa</taxon>
        <taxon>Ecdysozoa</taxon>
        <taxon>Arthropoda</taxon>
        <taxon>Chelicerata</taxon>
        <taxon>Arachnida</taxon>
        <taxon>Araneae</taxon>
        <taxon>Araneomorphae</taxon>
        <taxon>Entelegynae</taxon>
        <taxon>Araneoidea</taxon>
        <taxon>Araneidae</taxon>
        <taxon>Araneus</taxon>
    </lineage>
</organism>
<reference evidence="7 8" key="1">
    <citation type="journal article" date="2019" name="Sci. Rep.">
        <title>Orb-weaving spider Araneus ventricosus genome elucidates the spidroin gene catalogue.</title>
        <authorList>
            <person name="Kono N."/>
            <person name="Nakamura H."/>
            <person name="Ohtoshi R."/>
            <person name="Moran D.A.P."/>
            <person name="Shinohara A."/>
            <person name="Yoshida Y."/>
            <person name="Fujiwara M."/>
            <person name="Mori M."/>
            <person name="Tomita M."/>
            <person name="Arakawa K."/>
        </authorList>
    </citation>
    <scope>NUCLEOTIDE SEQUENCE [LARGE SCALE GENOMIC DNA]</scope>
</reference>